<feature type="transmembrane region" description="Helical" evidence="5">
    <location>
        <begin position="321"/>
        <end position="342"/>
    </location>
</feature>
<feature type="transmembrane region" description="Helical" evidence="5">
    <location>
        <begin position="70"/>
        <end position="89"/>
    </location>
</feature>
<dbReference type="EMBL" id="PPTT01000011">
    <property type="protein sequence ID" value="RDB69114.1"/>
    <property type="molecule type" value="Genomic_DNA"/>
</dbReference>
<evidence type="ECO:0000256" key="2">
    <source>
        <dbReference type="ARBA" id="ARBA00022692"/>
    </source>
</evidence>
<evidence type="ECO:0000313" key="8">
    <source>
        <dbReference type="EMBL" id="RNM43135.1"/>
    </source>
</evidence>
<organism evidence="8 10">
    <name type="scientific">Eggerthella sinensis</name>
    <dbReference type="NCBI Taxonomy" id="242230"/>
    <lineage>
        <taxon>Bacteria</taxon>
        <taxon>Bacillati</taxon>
        <taxon>Actinomycetota</taxon>
        <taxon>Coriobacteriia</taxon>
        <taxon>Eggerthellales</taxon>
        <taxon>Eggerthellaceae</taxon>
        <taxon>Eggerthella</taxon>
    </lineage>
</organism>
<protein>
    <submittedName>
        <fullName evidence="8">MFS transporter</fullName>
    </submittedName>
</protein>
<feature type="transmembrane region" description="Helical" evidence="5">
    <location>
        <begin position="354"/>
        <end position="371"/>
    </location>
</feature>
<accession>A0A3N0J1S5</accession>
<feature type="transmembrane region" description="Helical" evidence="5">
    <location>
        <begin position="217"/>
        <end position="237"/>
    </location>
</feature>
<dbReference type="PROSITE" id="PS50850">
    <property type="entry name" value="MFS"/>
    <property type="match status" value="1"/>
</dbReference>
<dbReference type="SUPFAM" id="SSF103473">
    <property type="entry name" value="MFS general substrate transporter"/>
    <property type="match status" value="1"/>
</dbReference>
<keyword evidence="4 5" id="KW-0472">Membrane</keyword>
<evidence type="ECO:0000259" key="6">
    <source>
        <dbReference type="PROSITE" id="PS50850"/>
    </source>
</evidence>
<dbReference type="PANTHER" id="PTHR23501:SF197">
    <property type="entry name" value="COMD"/>
    <property type="match status" value="1"/>
</dbReference>
<name>A0A3N0J1S5_9ACTN</name>
<comment type="caution">
    <text evidence="8">The sequence shown here is derived from an EMBL/GenBank/DDBJ whole genome shotgun (WGS) entry which is preliminary data.</text>
</comment>
<feature type="transmembrane region" description="Helical" evidence="5">
    <location>
        <begin position="121"/>
        <end position="142"/>
    </location>
</feature>
<dbReference type="EMBL" id="QICC01000003">
    <property type="protein sequence ID" value="RNM43135.1"/>
    <property type="molecule type" value="Genomic_DNA"/>
</dbReference>
<dbReference type="InterPro" id="IPR036259">
    <property type="entry name" value="MFS_trans_sf"/>
</dbReference>
<dbReference type="Proteomes" id="UP000270112">
    <property type="component" value="Unassembled WGS sequence"/>
</dbReference>
<feature type="transmembrane region" description="Helical" evidence="5">
    <location>
        <begin position="30"/>
        <end position="50"/>
    </location>
</feature>
<evidence type="ECO:0000256" key="1">
    <source>
        <dbReference type="ARBA" id="ARBA00004651"/>
    </source>
</evidence>
<evidence type="ECO:0000313" key="9">
    <source>
        <dbReference type="Proteomes" id="UP000253817"/>
    </source>
</evidence>
<dbReference type="InterPro" id="IPR011701">
    <property type="entry name" value="MFS"/>
</dbReference>
<proteinExistence type="predicted"/>
<feature type="domain" description="Major facilitator superfamily (MFS) profile" evidence="6">
    <location>
        <begin position="31"/>
        <end position="469"/>
    </location>
</feature>
<keyword evidence="3 5" id="KW-1133">Transmembrane helix</keyword>
<evidence type="ECO:0000313" key="7">
    <source>
        <dbReference type="EMBL" id="RDB69114.1"/>
    </source>
</evidence>
<evidence type="ECO:0000256" key="4">
    <source>
        <dbReference type="ARBA" id="ARBA00023136"/>
    </source>
</evidence>
<reference evidence="10" key="2">
    <citation type="submission" date="2018-05" db="EMBL/GenBank/DDBJ databases">
        <title>Genome Sequencing of selected type strains of the family Eggerthellaceae.</title>
        <authorList>
            <person name="Danylec N."/>
            <person name="Stoll D.A."/>
            <person name="Doetsch A."/>
            <person name="Huch M."/>
        </authorList>
    </citation>
    <scope>NUCLEOTIDE SEQUENCE [LARGE SCALE GENOMIC DNA]</scope>
    <source>
        <strain evidence="10">DSM 16107</strain>
    </source>
</reference>
<feature type="transmembrane region" description="Helical" evidence="5">
    <location>
        <begin position="96"/>
        <end position="115"/>
    </location>
</feature>
<dbReference type="Gene3D" id="1.20.1250.20">
    <property type="entry name" value="MFS general substrate transporter like domains"/>
    <property type="match status" value="2"/>
</dbReference>
<dbReference type="AlphaFoldDB" id="A0A3N0J1S5"/>
<dbReference type="OrthoDB" id="7375466at2"/>
<dbReference type="PANTHER" id="PTHR23501">
    <property type="entry name" value="MAJOR FACILITATOR SUPERFAMILY"/>
    <property type="match status" value="1"/>
</dbReference>
<feature type="transmembrane region" description="Helical" evidence="5">
    <location>
        <begin position="154"/>
        <end position="176"/>
    </location>
</feature>
<dbReference type="RefSeq" id="WP_114546139.1">
    <property type="nucleotide sequence ID" value="NZ_PPTT01000011.1"/>
</dbReference>
<gene>
    <name evidence="7" type="ORF">C1876_07705</name>
    <name evidence="8" type="ORF">DMP09_01415</name>
</gene>
<sequence>MNARELRAKGLEAGKRAAQKGGAKPFPTGAVLAGLALSLFMAALDATIVSTAMPKIAGDLGSFDHYTWPFTAYLLTCTLATLLCGACAARFGHKRVFACGITVFAAASTCCALSTSLDALALWRAVQGAGGGLVEAGVFIAMAELFEPRVRGKYMGILSSMYGLASIAGPLAGGLIADLASWHWIFLVNLPLSIVALVLVVRYLPGKQAHVTHAFDLPGAATATAVVVPLTLAFSLTGNAFSWWSAPFFGLLALAVVMIVALVLVERRREHAIVPVSFFALPQVNGAIVLGFCAQFALLVGVMFVPRFVQEGLGLSSTASALATIPMTLALVVGSASAGRLFGANGKMRAISRVGFVVLGVGALLLCLVTRSTGMVQLACSSAVLGFGIGVNMPITNIAAQTAVAPRDMGKATSLSLFFRGLGGTVGSAACGAVAGTSFPDAALPVFALCVAAAVIGIAMTQALPRHIARRGAPQATAPQQAA</sequence>
<feature type="transmembrane region" description="Helical" evidence="5">
    <location>
        <begin position="286"/>
        <end position="309"/>
    </location>
</feature>
<evidence type="ECO:0000313" key="10">
    <source>
        <dbReference type="Proteomes" id="UP000270112"/>
    </source>
</evidence>
<reference evidence="7 9" key="1">
    <citation type="journal article" date="2018" name="Elife">
        <title>Discovery and characterization of a prevalent human gut bacterial enzyme sufficient for the inactivation of a family of plant toxins.</title>
        <authorList>
            <person name="Koppel N."/>
            <person name="Bisanz J.E."/>
            <person name="Pandelia M.E."/>
            <person name="Turnbaugh P.J."/>
            <person name="Balskus E.P."/>
        </authorList>
    </citation>
    <scope>NUCLEOTIDE SEQUENCE [LARGE SCALE GENOMIC DNA]</scope>
    <source>
        <strain evidence="7 9">DSM 16107</strain>
    </source>
</reference>
<feature type="transmembrane region" description="Helical" evidence="5">
    <location>
        <begin position="417"/>
        <end position="436"/>
    </location>
</feature>
<feature type="transmembrane region" description="Helical" evidence="5">
    <location>
        <begin position="442"/>
        <end position="461"/>
    </location>
</feature>
<keyword evidence="2 5" id="KW-0812">Transmembrane</keyword>
<feature type="transmembrane region" description="Helical" evidence="5">
    <location>
        <begin position="182"/>
        <end position="205"/>
    </location>
</feature>
<dbReference type="Pfam" id="PF07690">
    <property type="entry name" value="MFS_1"/>
    <property type="match status" value="1"/>
</dbReference>
<dbReference type="GO" id="GO:0005886">
    <property type="term" value="C:plasma membrane"/>
    <property type="evidence" value="ECO:0007669"/>
    <property type="project" value="UniProtKB-SubCell"/>
</dbReference>
<reference evidence="8" key="3">
    <citation type="journal article" date="2019" name="Microbiol. Resour. Announc.">
        <title>Draft Genome Sequences of Type Strains of Gordonibacter faecihominis, Paraeggerthella hongkongensis, Parvibacter caecicola,Slackia equolifaciens, Slackia faecicanis, and Slackia isoflavoniconvertens.</title>
        <authorList>
            <person name="Danylec N."/>
            <person name="Stoll D.A."/>
            <person name="Dotsch A."/>
            <person name="Huch M."/>
        </authorList>
    </citation>
    <scope>NUCLEOTIDE SEQUENCE</scope>
    <source>
        <strain evidence="8">DSM 16107</strain>
    </source>
</reference>
<feature type="transmembrane region" description="Helical" evidence="5">
    <location>
        <begin position="383"/>
        <end position="405"/>
    </location>
</feature>
<dbReference type="GO" id="GO:0022857">
    <property type="term" value="F:transmembrane transporter activity"/>
    <property type="evidence" value="ECO:0007669"/>
    <property type="project" value="InterPro"/>
</dbReference>
<dbReference type="InterPro" id="IPR020846">
    <property type="entry name" value="MFS_dom"/>
</dbReference>
<evidence type="ECO:0000256" key="3">
    <source>
        <dbReference type="ARBA" id="ARBA00022989"/>
    </source>
</evidence>
<keyword evidence="9" id="KW-1185">Reference proteome</keyword>
<dbReference type="PRINTS" id="PR01036">
    <property type="entry name" value="TCRTETB"/>
</dbReference>
<comment type="subcellular location">
    <subcellularLocation>
        <location evidence="1">Cell membrane</location>
        <topology evidence="1">Multi-pass membrane protein</topology>
    </subcellularLocation>
</comment>
<dbReference type="Proteomes" id="UP000253817">
    <property type="component" value="Unassembled WGS sequence"/>
</dbReference>
<evidence type="ECO:0000256" key="5">
    <source>
        <dbReference type="SAM" id="Phobius"/>
    </source>
</evidence>
<feature type="transmembrane region" description="Helical" evidence="5">
    <location>
        <begin position="243"/>
        <end position="265"/>
    </location>
</feature>